<dbReference type="Pfam" id="PF00005">
    <property type="entry name" value="ABC_tran"/>
    <property type="match status" value="2"/>
</dbReference>
<sequence length="1295" mass="141255">MAKIPVRTDEITSTTGTQAPVRKPKFADYLRVFTYATKWDFFVYVVAAFASIAAGVTLPLMNIIFGQLVGQFTGYFASGSTVTTAQFESLLNRQALYITALFLGRWFLNAINKFCFRMIGIRLSSAIRLHYLRSLFDQSIHVIDSMPPGAAATAITGTSATLQIGISDRLGTFLQFNGTIWAALVIAFIWSWDLTLVTSSLILYILLVLSFCLPVIVKGETETTEADAQGTAIASEALGGVRLVMACGAQKHIISRYEAWVHEARRRAQKTAPVVAIQFGLIFFGVFGAFGLAFWYGTQRYIAGALSDAGVVVVVLMSVMMILTSLERISTPVIAVSKAMVAACELFTVIDAPLPPSGTLKPEIDAEDIVFEDVTFEYPSRAGVKVLNSLSFRIQPGQNVALVGPSGSGKSTIVGLLERWYSLREQHALPRVVDDASSEKPGAERVESVTDESKSLIRPELAGSITVGGVNLEDLDLKWWRSQVGLVQQEPFLFNNTIFSNVANGLIGTEWEKEPETVKRELVRDACQESYAHEFISRLPDGYDTRVGDGGAKLSGGQKQRLAIARSIIKKPRIIILDEATSAIDAKSEKIVQAALDRVTQGRTTITIAHRLSTIKKADNIVVLQKGQAVEQGTHQSLLSDPSSVYSSLVRAQALNLSTPGKSVSEASTSGLDSETEEKVNGHEHFRSAAFSDTAEGDSSHEPRGLVRSFGKLLFERRAKWTSYAAVILSCMATAAGTPIQAWLFSKVIAVFLLTGDELRRQASFWGLMWLALAGGVGLAYVAQGWVGLRLQYFVSAEYKRQYLTDMLHQKISFFDQDKNSHGALSARVSGDAKLLEELLGLNLAMLLSGVFTVLGCVIIALIFGWKLGLVAMFITMPIMLGAGLWKYRHEVQFDKMNMAVFGESSQFATEAIGAIRTVSSLGMESTINARYEKLLNGHILEARRKAQWTAALYGFADSVSLGCQALVFYYGGRLLATGEYSMEAFFVCFMAIIQGAEAASQTLAVAPSAAQAAAAADRILDVRESADVGQSATRGVEDIVESEGGVRIELQDVHFKYPTRDVVVFEGLNLTIEKGQYAAFVGPSGCGKTTIISLLERFYDLNRNHGSILCNGVDINELDVYDYRRNLSLVPQEPIMFRGTVRDNILFGIDDPSSISDERIHEVCIDAFIHDFIISLPEGYDTDVGAKGVSMSGGQKQRIAIARALIREPKLLLLDEATSALDSESEKIVQAAFERARDGRTVVAVAHRLSTIQNADVIFVFSEGRVVEKGSHGELIRKQGVYWEMVSCASSGSA</sequence>
<dbReference type="PROSITE" id="PS00211">
    <property type="entry name" value="ABC_TRANSPORTER_1"/>
    <property type="match status" value="2"/>
</dbReference>
<dbReference type="GO" id="GO:0005743">
    <property type="term" value="C:mitochondrial inner membrane"/>
    <property type="evidence" value="ECO:0007669"/>
    <property type="project" value="TreeGrafter"/>
</dbReference>
<dbReference type="OrthoDB" id="6500128at2759"/>
<dbReference type="Pfam" id="PF00664">
    <property type="entry name" value="ABC_membrane"/>
    <property type="match status" value="2"/>
</dbReference>
<feature type="transmembrane region" description="Helical" evidence="8">
    <location>
        <begin position="41"/>
        <end position="65"/>
    </location>
</feature>
<feature type="domain" description="ABC transmembrane type-1" evidence="10">
    <location>
        <begin position="45"/>
        <end position="338"/>
    </location>
</feature>
<feature type="domain" description="ABC transmembrane type-1" evidence="10">
    <location>
        <begin position="725"/>
        <end position="1012"/>
    </location>
</feature>
<dbReference type="SMART" id="SM00382">
    <property type="entry name" value="AAA"/>
    <property type="match status" value="2"/>
</dbReference>
<dbReference type="InterPro" id="IPR036640">
    <property type="entry name" value="ABC1_TM_sf"/>
</dbReference>
<keyword evidence="6 8" id="KW-1133">Transmembrane helix</keyword>
<dbReference type="GO" id="GO:0015421">
    <property type="term" value="F:ABC-type oligopeptide transporter activity"/>
    <property type="evidence" value="ECO:0007669"/>
    <property type="project" value="TreeGrafter"/>
</dbReference>
<evidence type="ECO:0000256" key="2">
    <source>
        <dbReference type="ARBA" id="ARBA00007577"/>
    </source>
</evidence>
<dbReference type="InterPro" id="IPR017871">
    <property type="entry name" value="ABC_transporter-like_CS"/>
</dbReference>
<dbReference type="InterPro" id="IPR027417">
    <property type="entry name" value="P-loop_NTPase"/>
</dbReference>
<evidence type="ECO:0000259" key="10">
    <source>
        <dbReference type="PROSITE" id="PS50929"/>
    </source>
</evidence>
<feature type="transmembrane region" description="Helical" evidence="8">
    <location>
        <begin position="844"/>
        <end position="864"/>
    </location>
</feature>
<keyword evidence="7 8" id="KW-0472">Membrane</keyword>
<feature type="domain" description="ABC transporter" evidence="9">
    <location>
        <begin position="1049"/>
        <end position="1289"/>
    </location>
</feature>
<dbReference type="InterPro" id="IPR003593">
    <property type="entry name" value="AAA+_ATPase"/>
</dbReference>
<dbReference type="PANTHER" id="PTHR43394:SF27">
    <property type="entry name" value="ATP-DEPENDENT TRANSLOCASE ABCB1-LIKE"/>
    <property type="match status" value="1"/>
</dbReference>
<evidence type="ECO:0000256" key="4">
    <source>
        <dbReference type="ARBA" id="ARBA00022741"/>
    </source>
</evidence>
<organism evidence="11 12">
    <name type="scientific">Colletotrichum abscissum</name>
    <dbReference type="NCBI Taxonomy" id="1671311"/>
    <lineage>
        <taxon>Eukaryota</taxon>
        <taxon>Fungi</taxon>
        <taxon>Dikarya</taxon>
        <taxon>Ascomycota</taxon>
        <taxon>Pezizomycotina</taxon>
        <taxon>Sordariomycetes</taxon>
        <taxon>Hypocreomycetidae</taxon>
        <taxon>Glomerellales</taxon>
        <taxon>Glomerellaceae</taxon>
        <taxon>Colletotrichum</taxon>
        <taxon>Colletotrichum acutatum species complex</taxon>
    </lineage>
</organism>
<feature type="transmembrane region" description="Helical" evidence="8">
    <location>
        <begin position="196"/>
        <end position="217"/>
    </location>
</feature>
<dbReference type="GO" id="GO:0016887">
    <property type="term" value="F:ATP hydrolysis activity"/>
    <property type="evidence" value="ECO:0007669"/>
    <property type="project" value="InterPro"/>
</dbReference>
<feature type="transmembrane region" description="Helical" evidence="8">
    <location>
        <begin position="95"/>
        <end position="116"/>
    </location>
</feature>
<comment type="caution">
    <text evidence="11">The sequence shown here is derived from an EMBL/GenBank/DDBJ whole genome shotgun (WGS) entry which is preliminary data.</text>
</comment>
<dbReference type="InterPro" id="IPR011527">
    <property type="entry name" value="ABC1_TM_dom"/>
</dbReference>
<name>A0A9P9X3Y8_9PEZI</name>
<dbReference type="EMBL" id="SDAQ01000144">
    <property type="protein sequence ID" value="KAI3534493.1"/>
    <property type="molecule type" value="Genomic_DNA"/>
</dbReference>
<feature type="transmembrane region" description="Helical" evidence="8">
    <location>
        <begin position="274"/>
        <end position="295"/>
    </location>
</feature>
<dbReference type="GO" id="GO:0005524">
    <property type="term" value="F:ATP binding"/>
    <property type="evidence" value="ECO:0007669"/>
    <property type="project" value="UniProtKB-KW"/>
</dbReference>
<evidence type="ECO:0000256" key="3">
    <source>
        <dbReference type="ARBA" id="ARBA00022692"/>
    </source>
</evidence>
<feature type="domain" description="ABC transporter" evidence="9">
    <location>
        <begin position="369"/>
        <end position="651"/>
    </location>
</feature>
<feature type="transmembrane region" description="Helical" evidence="8">
    <location>
        <begin position="170"/>
        <end position="190"/>
    </location>
</feature>
<comment type="similarity">
    <text evidence="2">Belongs to the ABC transporter superfamily. ABCB family. Multidrug resistance exporter (TC 3.A.1.201) subfamily.</text>
</comment>
<comment type="subcellular location">
    <subcellularLocation>
        <location evidence="1">Membrane</location>
        <topology evidence="1">Multi-pass membrane protein</topology>
    </subcellularLocation>
</comment>
<accession>A0A9P9X3Y8</accession>
<evidence type="ECO:0000313" key="12">
    <source>
        <dbReference type="Proteomes" id="UP001056436"/>
    </source>
</evidence>
<dbReference type="SUPFAM" id="SSF90123">
    <property type="entry name" value="ABC transporter transmembrane region"/>
    <property type="match status" value="2"/>
</dbReference>
<dbReference type="CDD" id="cd18578">
    <property type="entry name" value="ABC_6TM_Pgp_ABCB1_D2_like"/>
    <property type="match status" value="1"/>
</dbReference>
<evidence type="ECO:0000313" key="11">
    <source>
        <dbReference type="EMBL" id="KAI3534493.1"/>
    </source>
</evidence>
<dbReference type="SUPFAM" id="SSF52540">
    <property type="entry name" value="P-loop containing nucleoside triphosphate hydrolases"/>
    <property type="match status" value="3"/>
</dbReference>
<keyword evidence="4" id="KW-0547">Nucleotide-binding</keyword>
<feature type="transmembrane region" description="Helical" evidence="8">
    <location>
        <begin position="870"/>
        <end position="888"/>
    </location>
</feature>
<feature type="transmembrane region" description="Helical" evidence="8">
    <location>
        <begin position="721"/>
        <end position="745"/>
    </location>
</feature>
<feature type="transmembrane region" description="Helical" evidence="8">
    <location>
        <begin position="301"/>
        <end position="323"/>
    </location>
</feature>
<evidence type="ECO:0000256" key="1">
    <source>
        <dbReference type="ARBA" id="ARBA00004141"/>
    </source>
</evidence>
<proteinExistence type="inferred from homology"/>
<evidence type="ECO:0000256" key="8">
    <source>
        <dbReference type="SAM" id="Phobius"/>
    </source>
</evidence>
<dbReference type="CDD" id="cd03249">
    <property type="entry name" value="ABC_MTABC3_MDL1_MDL2"/>
    <property type="match status" value="1"/>
</dbReference>
<dbReference type="PANTHER" id="PTHR43394">
    <property type="entry name" value="ATP-DEPENDENT PERMEASE MDL1, MITOCHONDRIAL"/>
    <property type="match status" value="1"/>
</dbReference>
<dbReference type="GO" id="GO:0090374">
    <property type="term" value="P:oligopeptide export from mitochondrion"/>
    <property type="evidence" value="ECO:0007669"/>
    <property type="project" value="TreeGrafter"/>
</dbReference>
<dbReference type="PROSITE" id="PS50893">
    <property type="entry name" value="ABC_TRANSPORTER_2"/>
    <property type="match status" value="2"/>
</dbReference>
<gene>
    <name evidence="11" type="ORF">CABS02_13210</name>
</gene>
<keyword evidence="5" id="KW-0067">ATP-binding</keyword>
<evidence type="ECO:0000256" key="6">
    <source>
        <dbReference type="ARBA" id="ARBA00022989"/>
    </source>
</evidence>
<dbReference type="FunFam" id="3.40.50.300:FF:000913">
    <property type="entry name" value="ABC multidrug transporter SitT"/>
    <property type="match status" value="1"/>
</dbReference>
<evidence type="ECO:0000259" key="9">
    <source>
        <dbReference type="PROSITE" id="PS50893"/>
    </source>
</evidence>
<keyword evidence="3 8" id="KW-0812">Transmembrane</keyword>
<dbReference type="Proteomes" id="UP001056436">
    <property type="component" value="Unassembled WGS sequence"/>
</dbReference>
<dbReference type="CDD" id="cd18577">
    <property type="entry name" value="ABC_6TM_Pgp_ABCB1_D1_like"/>
    <property type="match status" value="1"/>
</dbReference>
<dbReference type="InterPro" id="IPR003439">
    <property type="entry name" value="ABC_transporter-like_ATP-bd"/>
</dbReference>
<reference evidence="11" key="1">
    <citation type="submission" date="2019-01" db="EMBL/GenBank/DDBJ databases">
        <title>Colletotrichum abscissum LGMF1257.</title>
        <authorList>
            <person name="Baroncelli R."/>
        </authorList>
    </citation>
    <scope>NUCLEOTIDE SEQUENCE</scope>
    <source>
        <strain evidence="11">Ca142</strain>
    </source>
</reference>
<evidence type="ECO:0000256" key="7">
    <source>
        <dbReference type="ARBA" id="ARBA00023136"/>
    </source>
</evidence>
<dbReference type="Gene3D" id="3.40.50.300">
    <property type="entry name" value="P-loop containing nucleotide triphosphate hydrolases"/>
    <property type="match status" value="2"/>
</dbReference>
<evidence type="ECO:0000256" key="5">
    <source>
        <dbReference type="ARBA" id="ARBA00022840"/>
    </source>
</evidence>
<protein>
    <submittedName>
        <fullName evidence="11">ABC transporter</fullName>
    </submittedName>
</protein>
<dbReference type="Gene3D" id="1.20.1560.10">
    <property type="entry name" value="ABC transporter type 1, transmembrane domain"/>
    <property type="match status" value="2"/>
</dbReference>
<feature type="transmembrane region" description="Helical" evidence="8">
    <location>
        <begin position="765"/>
        <end position="783"/>
    </location>
</feature>
<dbReference type="InterPro" id="IPR039421">
    <property type="entry name" value="Type_1_exporter"/>
</dbReference>
<dbReference type="PROSITE" id="PS50929">
    <property type="entry name" value="ABC_TM1F"/>
    <property type="match status" value="2"/>
</dbReference>
<keyword evidence="12" id="KW-1185">Reference proteome</keyword>